<reference evidence="2" key="1">
    <citation type="journal article" date="2021" name="G3 (Bethesda)">
        <title>Genome and transcriptome analysis of the beet armyworm Spodoptera exigua reveals targets for pest control. .</title>
        <authorList>
            <person name="Simon S."/>
            <person name="Breeschoten T."/>
            <person name="Jansen H.J."/>
            <person name="Dirks R.P."/>
            <person name="Schranz M.E."/>
            <person name="Ros V.I.D."/>
        </authorList>
    </citation>
    <scope>NUCLEOTIDE SEQUENCE</scope>
    <source>
        <strain evidence="2">TB_SE_WUR_2020</strain>
    </source>
</reference>
<dbReference type="AlphaFoldDB" id="A0A922SBY2"/>
<dbReference type="Pfam" id="PF00173">
    <property type="entry name" value="Cyt-b5"/>
    <property type="match status" value="1"/>
</dbReference>
<gene>
    <name evidence="2" type="ORF">HF086_000262</name>
</gene>
<proteinExistence type="predicted"/>
<feature type="domain" description="Cytochrome b5 heme-binding" evidence="1">
    <location>
        <begin position="8"/>
        <end position="40"/>
    </location>
</feature>
<dbReference type="SUPFAM" id="SSF55856">
    <property type="entry name" value="Cytochrome b5-like heme/steroid binding domain"/>
    <property type="match status" value="1"/>
</dbReference>
<protein>
    <recommendedName>
        <fullName evidence="1">Cytochrome b5 heme-binding domain-containing protein</fullName>
    </recommendedName>
</protein>
<evidence type="ECO:0000313" key="2">
    <source>
        <dbReference type="EMBL" id="KAH9631925.1"/>
    </source>
</evidence>
<dbReference type="Gene3D" id="3.10.120.10">
    <property type="entry name" value="Cytochrome b5-like heme/steroid binding domain"/>
    <property type="match status" value="1"/>
</dbReference>
<comment type="caution">
    <text evidence="2">The sequence shown here is derived from an EMBL/GenBank/DDBJ whole genome shotgun (WGS) entry which is preliminary data.</text>
</comment>
<dbReference type="Proteomes" id="UP000814243">
    <property type="component" value="Unassembled WGS sequence"/>
</dbReference>
<evidence type="ECO:0000259" key="1">
    <source>
        <dbReference type="Pfam" id="PF00173"/>
    </source>
</evidence>
<dbReference type="InterPro" id="IPR036400">
    <property type="entry name" value="Cyt_B5-like_heme/steroid_sf"/>
</dbReference>
<accession>A0A922SBY2</accession>
<name>A0A922SBY2_SPOEX</name>
<dbReference type="InterPro" id="IPR001199">
    <property type="entry name" value="Cyt_B5-like_heme/steroid-bd"/>
</dbReference>
<sequence length="70" mass="8056">MSEVKRYTFAEVSSRDGSNGQPLWIVYKDSVYDLTKYIDEVSTLPQNQGYHLEMCTAKVVSSLNEGYVWQ</sequence>
<evidence type="ECO:0000313" key="3">
    <source>
        <dbReference type="Proteomes" id="UP000814243"/>
    </source>
</evidence>
<organism evidence="2 3">
    <name type="scientific">Spodoptera exigua</name>
    <name type="common">Beet armyworm</name>
    <name type="synonym">Noctua fulgens</name>
    <dbReference type="NCBI Taxonomy" id="7107"/>
    <lineage>
        <taxon>Eukaryota</taxon>
        <taxon>Metazoa</taxon>
        <taxon>Ecdysozoa</taxon>
        <taxon>Arthropoda</taxon>
        <taxon>Hexapoda</taxon>
        <taxon>Insecta</taxon>
        <taxon>Pterygota</taxon>
        <taxon>Neoptera</taxon>
        <taxon>Endopterygota</taxon>
        <taxon>Lepidoptera</taxon>
        <taxon>Glossata</taxon>
        <taxon>Ditrysia</taxon>
        <taxon>Noctuoidea</taxon>
        <taxon>Noctuidae</taxon>
        <taxon>Amphipyrinae</taxon>
        <taxon>Spodoptera</taxon>
    </lineage>
</organism>
<dbReference type="EMBL" id="JACEFF010000738">
    <property type="protein sequence ID" value="KAH9631925.1"/>
    <property type="molecule type" value="Genomic_DNA"/>
</dbReference>